<accession>A0AAU9CCU8</accession>
<dbReference type="InterPro" id="IPR029063">
    <property type="entry name" value="SAM-dependent_MTases_sf"/>
</dbReference>
<dbReference type="GO" id="GO:0008650">
    <property type="term" value="F:rRNA (uridine-2'-O-)-methyltransferase activity"/>
    <property type="evidence" value="ECO:0007669"/>
    <property type="project" value="UniProtKB-UniRule"/>
</dbReference>
<dbReference type="AlphaFoldDB" id="A0AAU9CCU8"/>
<keyword evidence="2 11" id="KW-0489">Methyltransferase</keyword>
<dbReference type="InterPro" id="IPR002877">
    <property type="entry name" value="RNA_MeTrfase_FtsJ_dom"/>
</dbReference>
<proteinExistence type="inferred from homology"/>
<evidence type="ECO:0000256" key="8">
    <source>
        <dbReference type="ARBA" id="ARBA00041995"/>
    </source>
</evidence>
<dbReference type="NCBIfam" id="NF008390">
    <property type="entry name" value="PRK11188.1"/>
    <property type="match status" value="1"/>
</dbReference>
<evidence type="ECO:0000256" key="10">
    <source>
        <dbReference type="ARBA" id="ARBA00048970"/>
    </source>
</evidence>
<comment type="function">
    <text evidence="5 11">Specifically methylates the uridine in position 2552 of 23S rRNA at the 2'-O position of the ribose in the fully assembled 50S ribosomal subunit.</text>
</comment>
<dbReference type="CDD" id="cd02440">
    <property type="entry name" value="AdoMet_MTases"/>
    <property type="match status" value="1"/>
</dbReference>
<evidence type="ECO:0000256" key="12">
    <source>
        <dbReference type="PIRSR" id="PIRSR005461-1"/>
    </source>
</evidence>
<keyword evidence="3 11" id="KW-0808">Transferase</keyword>
<feature type="binding site" evidence="11">
    <location>
        <position position="62"/>
    </location>
    <ligand>
        <name>S-adenosyl-L-methionine</name>
        <dbReference type="ChEBI" id="CHEBI:59789"/>
    </ligand>
</feature>
<evidence type="ECO:0000313" key="14">
    <source>
        <dbReference type="EMBL" id="BCX88621.1"/>
    </source>
</evidence>
<protein>
    <recommendedName>
        <fullName evidence="7 11">Ribosomal RNA large subunit methyltransferase E</fullName>
        <ecNumber evidence="6 11">2.1.1.166</ecNumber>
    </recommendedName>
    <alternativeName>
        <fullName evidence="9 11">23S rRNA Um2552 methyltransferase</fullName>
    </alternativeName>
    <alternativeName>
        <fullName evidence="8 11">rRNA (uridine-2'-O-)-methyltransferase</fullName>
    </alternativeName>
</protein>
<evidence type="ECO:0000256" key="11">
    <source>
        <dbReference type="HAMAP-Rule" id="MF_01547"/>
    </source>
</evidence>
<keyword evidence="15" id="KW-1185">Reference proteome</keyword>
<dbReference type="FunFam" id="3.40.50.150:FF:000005">
    <property type="entry name" value="Ribosomal RNA large subunit methyltransferase E"/>
    <property type="match status" value="1"/>
</dbReference>
<feature type="active site" description="Proton acceptor" evidence="11 12">
    <location>
        <position position="161"/>
    </location>
</feature>
<dbReference type="Gene3D" id="3.40.50.150">
    <property type="entry name" value="Vaccinia Virus protein VP39"/>
    <property type="match status" value="1"/>
</dbReference>
<organism evidence="14 15">
    <name type="scientific">Methylomarinovum tepidoasis</name>
    <dbReference type="NCBI Taxonomy" id="2840183"/>
    <lineage>
        <taxon>Bacteria</taxon>
        <taxon>Pseudomonadati</taxon>
        <taxon>Pseudomonadota</taxon>
        <taxon>Gammaproteobacteria</taxon>
        <taxon>Methylococcales</taxon>
        <taxon>Methylothermaceae</taxon>
        <taxon>Methylomarinovum</taxon>
    </lineage>
</organism>
<dbReference type="GO" id="GO:0005737">
    <property type="term" value="C:cytoplasm"/>
    <property type="evidence" value="ECO:0007669"/>
    <property type="project" value="UniProtKB-SubCell"/>
</dbReference>
<dbReference type="InterPro" id="IPR015507">
    <property type="entry name" value="rRNA-MeTfrase_E"/>
</dbReference>
<evidence type="ECO:0000256" key="5">
    <source>
        <dbReference type="ARBA" id="ARBA00037569"/>
    </source>
</evidence>
<dbReference type="Proteomes" id="UP001321450">
    <property type="component" value="Chromosome"/>
</dbReference>
<dbReference type="SUPFAM" id="SSF53335">
    <property type="entry name" value="S-adenosyl-L-methionine-dependent methyltransferases"/>
    <property type="match status" value="1"/>
</dbReference>
<comment type="similarity">
    <text evidence="11">Belongs to the class I-like SAM-binding methyltransferase superfamily. RNA methyltransferase RlmE family.</text>
</comment>
<evidence type="ECO:0000256" key="7">
    <source>
        <dbReference type="ARBA" id="ARBA00041129"/>
    </source>
</evidence>
<gene>
    <name evidence="11" type="primary">rlmE</name>
    <name evidence="11" type="synonym">ftsJ</name>
    <name evidence="11" type="synonym">rrmJ</name>
    <name evidence="14" type="ORF">MIN45_P0990</name>
</gene>
<evidence type="ECO:0000256" key="4">
    <source>
        <dbReference type="ARBA" id="ARBA00022691"/>
    </source>
</evidence>
<feature type="binding site" evidence="11">
    <location>
        <position position="96"/>
    </location>
    <ligand>
        <name>S-adenosyl-L-methionine</name>
        <dbReference type="ChEBI" id="CHEBI:59789"/>
    </ligand>
</feature>
<evidence type="ECO:0000259" key="13">
    <source>
        <dbReference type="Pfam" id="PF01728"/>
    </source>
</evidence>
<keyword evidence="4 11" id="KW-0949">S-adenosyl-L-methionine</keyword>
<comment type="catalytic activity">
    <reaction evidence="10 11">
        <text>uridine(2552) in 23S rRNA + S-adenosyl-L-methionine = 2'-O-methyluridine(2552) in 23S rRNA + S-adenosyl-L-homocysteine + H(+)</text>
        <dbReference type="Rhea" id="RHEA:42720"/>
        <dbReference type="Rhea" id="RHEA-COMP:10202"/>
        <dbReference type="Rhea" id="RHEA-COMP:10203"/>
        <dbReference type="ChEBI" id="CHEBI:15378"/>
        <dbReference type="ChEBI" id="CHEBI:57856"/>
        <dbReference type="ChEBI" id="CHEBI:59789"/>
        <dbReference type="ChEBI" id="CHEBI:65315"/>
        <dbReference type="ChEBI" id="CHEBI:74478"/>
        <dbReference type="EC" id="2.1.1.166"/>
    </reaction>
</comment>
<dbReference type="KEGG" id="meiy:MIN45_P0990"/>
<evidence type="ECO:0000256" key="6">
    <source>
        <dbReference type="ARBA" id="ARBA00038861"/>
    </source>
</evidence>
<evidence type="ECO:0000313" key="15">
    <source>
        <dbReference type="Proteomes" id="UP001321450"/>
    </source>
</evidence>
<name>A0AAU9CCU8_9GAMM</name>
<dbReference type="HAMAP" id="MF_01547">
    <property type="entry name" value="RNA_methyltr_E"/>
    <property type="match status" value="1"/>
</dbReference>
<feature type="binding site" evidence="11">
    <location>
        <position position="60"/>
    </location>
    <ligand>
        <name>S-adenosyl-L-methionine</name>
        <dbReference type="ChEBI" id="CHEBI:59789"/>
    </ligand>
</feature>
<feature type="binding site" evidence="11">
    <location>
        <position position="80"/>
    </location>
    <ligand>
        <name>S-adenosyl-L-methionine</name>
        <dbReference type="ChEBI" id="CHEBI:59789"/>
    </ligand>
</feature>
<dbReference type="PIRSF" id="PIRSF005461">
    <property type="entry name" value="23S_rRNA_mtase"/>
    <property type="match status" value="1"/>
</dbReference>
<dbReference type="PANTHER" id="PTHR10920:SF18">
    <property type="entry name" value="RRNA METHYLTRANSFERASE 2, MITOCHONDRIAL"/>
    <property type="match status" value="1"/>
</dbReference>
<evidence type="ECO:0000256" key="9">
    <source>
        <dbReference type="ARBA" id="ARBA00042745"/>
    </source>
</evidence>
<dbReference type="PANTHER" id="PTHR10920">
    <property type="entry name" value="RIBOSOMAL RNA METHYLTRANSFERASE"/>
    <property type="match status" value="1"/>
</dbReference>
<dbReference type="InterPro" id="IPR050082">
    <property type="entry name" value="RNA_methyltr_RlmE"/>
</dbReference>
<feature type="binding site" evidence="11">
    <location>
        <position position="121"/>
    </location>
    <ligand>
        <name>S-adenosyl-L-methionine</name>
        <dbReference type="ChEBI" id="CHEBI:59789"/>
    </ligand>
</feature>
<dbReference type="EC" id="2.1.1.166" evidence="6 11"/>
<comment type="subcellular location">
    <subcellularLocation>
        <location evidence="11">Cytoplasm</location>
    </subcellularLocation>
</comment>
<sequence>MARSRSSGRWLAEHFNDDYVRQAQAQGWRSRAVFKLAEIQQRDRILRPGMTVIDLGAAPGGWSQYAAERVAPNGQVIALDLLPMEPLPGVTFLQGDFTAEETWRRLQDEVGGRAVDVVLSDMAPNMSGNRSVDQPRAMLLAELALEAAENLLSESGCFLTKLFQGEGFEAFQKQVRQRFARVATRKPKASRARSREVYLLAQGFKR</sequence>
<dbReference type="EMBL" id="AP024718">
    <property type="protein sequence ID" value="BCX88621.1"/>
    <property type="molecule type" value="Genomic_DNA"/>
</dbReference>
<reference evidence="15" key="1">
    <citation type="journal article" date="2024" name="Int. J. Syst. Evol. Microbiol.">
        <title>Methylomarinovum tepidoasis sp. nov., a moderately thermophilic methanotroph of the family Methylothermaceae isolated from a deep-sea hydrothermal field.</title>
        <authorList>
            <person name="Hirayama H."/>
            <person name="Takaki Y."/>
            <person name="Abe M."/>
            <person name="Miyazaki M."/>
            <person name="Uematsu K."/>
            <person name="Matsui Y."/>
            <person name="Takai K."/>
        </authorList>
    </citation>
    <scope>NUCLEOTIDE SEQUENCE [LARGE SCALE GENOMIC DNA]</scope>
    <source>
        <strain evidence="15">IN45</strain>
    </source>
</reference>
<keyword evidence="11" id="KW-0963">Cytoplasm</keyword>
<evidence type="ECO:0000256" key="3">
    <source>
        <dbReference type="ARBA" id="ARBA00022679"/>
    </source>
</evidence>
<evidence type="ECO:0000256" key="2">
    <source>
        <dbReference type="ARBA" id="ARBA00022603"/>
    </source>
</evidence>
<evidence type="ECO:0000256" key="1">
    <source>
        <dbReference type="ARBA" id="ARBA00022552"/>
    </source>
</evidence>
<feature type="domain" description="Ribosomal RNA methyltransferase FtsJ" evidence="13">
    <location>
        <begin position="28"/>
        <end position="204"/>
    </location>
</feature>
<dbReference type="Pfam" id="PF01728">
    <property type="entry name" value="FtsJ"/>
    <property type="match status" value="1"/>
</dbReference>
<keyword evidence="1 11" id="KW-0698">rRNA processing</keyword>